<dbReference type="AlphaFoldDB" id="A0A151P0Z0"/>
<organism evidence="2 3">
    <name type="scientific">Alligator mississippiensis</name>
    <name type="common">American alligator</name>
    <dbReference type="NCBI Taxonomy" id="8496"/>
    <lineage>
        <taxon>Eukaryota</taxon>
        <taxon>Metazoa</taxon>
        <taxon>Chordata</taxon>
        <taxon>Craniata</taxon>
        <taxon>Vertebrata</taxon>
        <taxon>Euteleostomi</taxon>
        <taxon>Archelosauria</taxon>
        <taxon>Archosauria</taxon>
        <taxon>Crocodylia</taxon>
        <taxon>Alligatoridae</taxon>
        <taxon>Alligatorinae</taxon>
        <taxon>Alligator</taxon>
    </lineage>
</organism>
<name>A0A151P0Z0_ALLMI</name>
<evidence type="ECO:0000313" key="3">
    <source>
        <dbReference type="Proteomes" id="UP000050525"/>
    </source>
</evidence>
<evidence type="ECO:0000256" key="1">
    <source>
        <dbReference type="SAM" id="MobiDB-lite"/>
    </source>
</evidence>
<comment type="caution">
    <text evidence="2">The sequence shown here is derived from an EMBL/GenBank/DDBJ whole genome shotgun (WGS) entry which is preliminary data.</text>
</comment>
<evidence type="ECO:0000313" key="2">
    <source>
        <dbReference type="EMBL" id="KYO42335.1"/>
    </source>
</evidence>
<accession>A0A151P0Z0</accession>
<feature type="compositionally biased region" description="Polar residues" evidence="1">
    <location>
        <begin position="1"/>
        <end position="11"/>
    </location>
</feature>
<protein>
    <submittedName>
        <fullName evidence="2">Uncharacterized protein</fullName>
    </submittedName>
</protein>
<feature type="region of interest" description="Disordered" evidence="1">
    <location>
        <begin position="1"/>
        <end position="30"/>
    </location>
</feature>
<feature type="region of interest" description="Disordered" evidence="1">
    <location>
        <begin position="42"/>
        <end position="110"/>
    </location>
</feature>
<feature type="compositionally biased region" description="Polar residues" evidence="1">
    <location>
        <begin position="42"/>
        <end position="52"/>
    </location>
</feature>
<keyword evidence="3" id="KW-1185">Reference proteome</keyword>
<gene>
    <name evidence="2" type="ORF">Y1Q_0022194</name>
</gene>
<dbReference type="Proteomes" id="UP000050525">
    <property type="component" value="Unassembled WGS sequence"/>
</dbReference>
<reference evidence="2 3" key="1">
    <citation type="journal article" date="2012" name="Genome Biol.">
        <title>Sequencing three crocodilian genomes to illuminate the evolution of archosaurs and amniotes.</title>
        <authorList>
            <person name="St John J.A."/>
            <person name="Braun E.L."/>
            <person name="Isberg S.R."/>
            <person name="Miles L.G."/>
            <person name="Chong A.Y."/>
            <person name="Gongora J."/>
            <person name="Dalzell P."/>
            <person name="Moran C."/>
            <person name="Bed'hom B."/>
            <person name="Abzhanov A."/>
            <person name="Burgess S.C."/>
            <person name="Cooksey A.M."/>
            <person name="Castoe T.A."/>
            <person name="Crawford N.G."/>
            <person name="Densmore L.D."/>
            <person name="Drew J.C."/>
            <person name="Edwards S.V."/>
            <person name="Faircloth B.C."/>
            <person name="Fujita M.K."/>
            <person name="Greenwold M.J."/>
            <person name="Hoffmann F.G."/>
            <person name="Howard J.M."/>
            <person name="Iguchi T."/>
            <person name="Janes D.E."/>
            <person name="Khan S.Y."/>
            <person name="Kohno S."/>
            <person name="de Koning A.J."/>
            <person name="Lance S.L."/>
            <person name="McCarthy F.M."/>
            <person name="McCormack J.E."/>
            <person name="Merchant M.E."/>
            <person name="Peterson D.G."/>
            <person name="Pollock D.D."/>
            <person name="Pourmand N."/>
            <person name="Raney B.J."/>
            <person name="Roessler K.A."/>
            <person name="Sanford J.R."/>
            <person name="Sawyer R.H."/>
            <person name="Schmidt C.J."/>
            <person name="Triplett E.W."/>
            <person name="Tuberville T.D."/>
            <person name="Venegas-Anaya M."/>
            <person name="Howard J.T."/>
            <person name="Jarvis E.D."/>
            <person name="Guillette L.J.Jr."/>
            <person name="Glenn T.C."/>
            <person name="Green R.E."/>
            <person name="Ray D.A."/>
        </authorList>
    </citation>
    <scope>NUCLEOTIDE SEQUENCE [LARGE SCALE GENOMIC DNA]</scope>
    <source>
        <strain evidence="2">KSC_2009_1</strain>
    </source>
</reference>
<proteinExistence type="predicted"/>
<dbReference type="EMBL" id="AKHW03001467">
    <property type="protein sequence ID" value="KYO42335.1"/>
    <property type="molecule type" value="Genomic_DNA"/>
</dbReference>
<sequence>MPRESGTTSRIRQCEESDSPEDVTIADPGEMMDHLPKYAQLSQRGRWSPTDSHQVEYPPLKDLQQLTPATDRRIRPGVGSSLVLKSGGGRKTSGLRQQEAQRPGKEVCQH</sequence>